<name>A0A3N2QDA5_9BACT</name>
<dbReference type="OrthoDB" id="9784166at2"/>
<dbReference type="PANTHER" id="PTHR11735:SF11">
    <property type="entry name" value="TRNA THREONYLCARBAMOYLADENOSINE BIOSYNTHESIS PROTEIN TSAB"/>
    <property type="match status" value="1"/>
</dbReference>
<evidence type="ECO:0000313" key="3">
    <source>
        <dbReference type="Proteomes" id="UP000270927"/>
    </source>
</evidence>
<keyword evidence="2" id="KW-0808">Transferase</keyword>
<proteinExistence type="predicted"/>
<reference evidence="2 3" key="1">
    <citation type="submission" date="2018-09" db="EMBL/GenBank/DDBJ databases">
        <title>Comparative Genomics of Wolbachia-Cardinium Dual Endosymbiosis in a Plant-Parasitic Nematode.</title>
        <authorList>
            <person name="Brown A.M.V."/>
            <person name="Wasala S.K."/>
            <person name="Howe D.K."/>
            <person name="Peetz A.B."/>
            <person name="Zasada I.A."/>
            <person name="Denver D.R."/>
        </authorList>
    </citation>
    <scope>NUCLEOTIDE SEQUENCE [LARGE SCALE GENOMIC DNA]</scope>
    <source>
        <strain evidence="2 3">Pp_1</strain>
    </source>
</reference>
<dbReference type="CDD" id="cd24032">
    <property type="entry name" value="ASKHA_NBD_TsaB"/>
    <property type="match status" value="1"/>
</dbReference>
<dbReference type="Proteomes" id="UP000270927">
    <property type="component" value="Unassembled WGS sequence"/>
</dbReference>
<evidence type="ECO:0000259" key="1">
    <source>
        <dbReference type="Pfam" id="PF00814"/>
    </source>
</evidence>
<dbReference type="PANTHER" id="PTHR11735">
    <property type="entry name" value="TRNA N6-ADENOSINE THREONYLCARBAMOYLTRANSFERASE"/>
    <property type="match status" value="1"/>
</dbReference>
<dbReference type="NCBIfam" id="TIGR03725">
    <property type="entry name" value="T6A_YeaZ"/>
    <property type="match status" value="1"/>
</dbReference>
<accession>A0A3N2QDA5</accession>
<protein>
    <submittedName>
        <fullName evidence="2">tRNA (Adenosine(37)-N6)-threonylcarbamoyltransferase complex dimerization subunit type 1 TsaB</fullName>
    </submittedName>
</protein>
<keyword evidence="3" id="KW-1185">Reference proteome</keyword>
<feature type="domain" description="Gcp-like" evidence="1">
    <location>
        <begin position="37"/>
        <end position="135"/>
    </location>
</feature>
<dbReference type="AlphaFoldDB" id="A0A3N2QDA5"/>
<sequence length="227" mass="25039">MLRYDMSLILSIETATATCSVALHNAGKLVAHTALLTNRSHAEYLMVIIEDILKISKHDRKELSAIAISSGPGSYTGLRIGTAVGKGLCYGLGIPLIAVPTLEAMANGMRPFTDADTLLCPAIDARRTAIYTLIADQRGHIKKATHIALLDSETYIKSLPDQKLLFFGEDAIKCKHFFMNHKNIHFIEGVCPSAIPIGPLAFAKFQQQLWEEMATYEPCYISQFQEK</sequence>
<dbReference type="InterPro" id="IPR043129">
    <property type="entry name" value="ATPase_NBD"/>
</dbReference>
<dbReference type="GO" id="GO:0005829">
    <property type="term" value="C:cytosol"/>
    <property type="evidence" value="ECO:0007669"/>
    <property type="project" value="TreeGrafter"/>
</dbReference>
<organism evidence="2 3">
    <name type="scientific">Candidatus Cardinium hertigii</name>
    <dbReference type="NCBI Taxonomy" id="247481"/>
    <lineage>
        <taxon>Bacteria</taxon>
        <taxon>Pseudomonadati</taxon>
        <taxon>Bacteroidota</taxon>
        <taxon>Cytophagia</taxon>
        <taxon>Cytophagales</taxon>
        <taxon>Amoebophilaceae</taxon>
        <taxon>Candidatus Cardinium</taxon>
    </lineage>
</organism>
<dbReference type="Pfam" id="PF00814">
    <property type="entry name" value="TsaD"/>
    <property type="match status" value="1"/>
</dbReference>
<comment type="caution">
    <text evidence="2">The sequence shown here is derived from an EMBL/GenBank/DDBJ whole genome shotgun (WGS) entry which is preliminary data.</text>
</comment>
<dbReference type="SUPFAM" id="SSF53067">
    <property type="entry name" value="Actin-like ATPase domain"/>
    <property type="match status" value="2"/>
</dbReference>
<dbReference type="Gene3D" id="3.30.420.40">
    <property type="match status" value="2"/>
</dbReference>
<evidence type="ECO:0000313" key="2">
    <source>
        <dbReference type="EMBL" id="ROT47796.1"/>
    </source>
</evidence>
<gene>
    <name evidence="2" type="primary">tsaB</name>
    <name evidence="2" type="ORF">EDM02_00425</name>
</gene>
<dbReference type="GO" id="GO:0002949">
    <property type="term" value="P:tRNA threonylcarbamoyladenosine modification"/>
    <property type="evidence" value="ECO:0007669"/>
    <property type="project" value="InterPro"/>
</dbReference>
<dbReference type="InterPro" id="IPR000905">
    <property type="entry name" value="Gcp-like_dom"/>
</dbReference>
<dbReference type="GO" id="GO:0016740">
    <property type="term" value="F:transferase activity"/>
    <property type="evidence" value="ECO:0007669"/>
    <property type="project" value="UniProtKB-KW"/>
</dbReference>
<dbReference type="InterPro" id="IPR022496">
    <property type="entry name" value="T6A_TsaB"/>
</dbReference>
<dbReference type="EMBL" id="RARA01000011">
    <property type="protein sequence ID" value="ROT47796.1"/>
    <property type="molecule type" value="Genomic_DNA"/>
</dbReference>